<dbReference type="PANTHER" id="PTHR48111:SF15">
    <property type="entry name" value="OMPR SUBFAMILY"/>
    <property type="match status" value="1"/>
</dbReference>
<evidence type="ECO:0000256" key="1">
    <source>
        <dbReference type="ARBA" id="ARBA00023125"/>
    </source>
</evidence>
<reference evidence="8 9" key="1">
    <citation type="submission" date="2024-07" db="EMBL/GenBank/DDBJ databases">
        <authorList>
            <person name="Tripathy S."/>
        </authorList>
    </citation>
    <scope>NUCLEOTIDE SEQUENCE [LARGE SCALE GENOMIC DNA]</scope>
    <source>
        <strain evidence="8 9">VB-61278_2</strain>
    </source>
</reference>
<feature type="modified residue" description="4-aspartylphosphate" evidence="3">
    <location>
        <position position="702"/>
    </location>
</feature>
<dbReference type="InterPro" id="IPR039420">
    <property type="entry name" value="WalR-like"/>
</dbReference>
<feature type="DNA-binding region" description="OmpR/PhoB-type" evidence="4">
    <location>
        <begin position="124"/>
        <end position="223"/>
    </location>
</feature>
<feature type="domain" description="OmpR/PhoB-type" evidence="7">
    <location>
        <begin position="124"/>
        <end position="223"/>
    </location>
</feature>
<evidence type="ECO:0000259" key="5">
    <source>
        <dbReference type="PROSITE" id="PS50110"/>
    </source>
</evidence>
<dbReference type="CDD" id="cd17574">
    <property type="entry name" value="REC_OmpR"/>
    <property type="match status" value="1"/>
</dbReference>
<dbReference type="PROSITE" id="PS50894">
    <property type="entry name" value="HPT"/>
    <property type="match status" value="1"/>
</dbReference>
<dbReference type="CDD" id="cd00383">
    <property type="entry name" value="trans_reg_C"/>
    <property type="match status" value="1"/>
</dbReference>
<keyword evidence="9" id="KW-1185">Reference proteome</keyword>
<dbReference type="PROSITE" id="PS51755">
    <property type="entry name" value="OMPR_PHOB"/>
    <property type="match status" value="1"/>
</dbReference>
<evidence type="ECO:0000256" key="4">
    <source>
        <dbReference type="PROSITE-ProRule" id="PRU01091"/>
    </source>
</evidence>
<feature type="modified residue" description="Phosphohistidine" evidence="2">
    <location>
        <position position="304"/>
    </location>
</feature>
<evidence type="ECO:0000259" key="6">
    <source>
        <dbReference type="PROSITE" id="PS50894"/>
    </source>
</evidence>
<feature type="domain" description="HPt" evidence="6">
    <location>
        <begin position="264"/>
        <end position="360"/>
    </location>
</feature>
<dbReference type="SMART" id="SM00448">
    <property type="entry name" value="REC"/>
    <property type="match status" value="3"/>
</dbReference>
<dbReference type="CDD" id="cd00156">
    <property type="entry name" value="REC"/>
    <property type="match status" value="2"/>
</dbReference>
<feature type="domain" description="Response regulatory" evidence="5">
    <location>
        <begin position="2"/>
        <end position="116"/>
    </location>
</feature>
<dbReference type="PANTHER" id="PTHR48111">
    <property type="entry name" value="REGULATOR OF RPOS"/>
    <property type="match status" value="1"/>
</dbReference>
<evidence type="ECO:0000259" key="7">
    <source>
        <dbReference type="PROSITE" id="PS51755"/>
    </source>
</evidence>
<dbReference type="InterPro" id="IPR036388">
    <property type="entry name" value="WH-like_DNA-bd_sf"/>
</dbReference>
<dbReference type="SMART" id="SM00862">
    <property type="entry name" value="Trans_reg_C"/>
    <property type="match status" value="1"/>
</dbReference>
<dbReference type="Gene3D" id="1.10.10.10">
    <property type="entry name" value="Winged helix-like DNA-binding domain superfamily/Winged helix DNA-binding domain"/>
    <property type="match status" value="1"/>
</dbReference>
<dbReference type="InterPro" id="IPR001789">
    <property type="entry name" value="Sig_transdc_resp-reg_receiver"/>
</dbReference>
<proteinExistence type="predicted"/>
<evidence type="ECO:0000256" key="2">
    <source>
        <dbReference type="PROSITE-ProRule" id="PRU00110"/>
    </source>
</evidence>
<dbReference type="Gene3D" id="6.10.250.690">
    <property type="match status" value="1"/>
</dbReference>
<accession>A0ABW8WYG3</accession>
<evidence type="ECO:0000313" key="9">
    <source>
        <dbReference type="Proteomes" id="UP001628874"/>
    </source>
</evidence>
<dbReference type="RefSeq" id="WP_237265827.1">
    <property type="nucleotide sequence ID" value="NZ_JBFQGM010000020.1"/>
</dbReference>
<feature type="domain" description="Response regulatory" evidence="5">
    <location>
        <begin position="653"/>
        <end position="769"/>
    </location>
</feature>
<dbReference type="SUPFAM" id="SSF52172">
    <property type="entry name" value="CheY-like"/>
    <property type="match status" value="3"/>
</dbReference>
<comment type="caution">
    <text evidence="8">The sequence shown here is derived from an EMBL/GenBank/DDBJ whole genome shotgun (WGS) entry which is preliminary data.</text>
</comment>
<dbReference type="Pfam" id="PF01627">
    <property type="entry name" value="Hpt"/>
    <property type="match status" value="1"/>
</dbReference>
<dbReference type="InterPro" id="IPR001867">
    <property type="entry name" value="OmpR/PhoB-type_DNA-bd"/>
</dbReference>
<keyword evidence="1 4" id="KW-0238">DNA-binding</keyword>
<dbReference type="Proteomes" id="UP001628874">
    <property type="component" value="Unassembled WGS sequence"/>
</dbReference>
<sequence length="775" mass="87855">MKILLVEDNEHNALFLSKALERYNYQTEIVQNGQTALELVRAFEYDLILLDVMLPGLDGISVCSQLRQEGFQVPIMIITAKDSTSDRVRGLEAGADEYVVKPCELSELIARVRALLRRGREILPTVFAWENLQMDVNTKEVSYEKKRLHLTPKEYGLLELFLRNPGKIFSRNELLNRIWSSSESPGEEAVTTQIKGLRQKLKAAGMTADLIETVYGAGYRLREENRKTIEKADKEENSSLLSPLSCSSSSSVEAEVLAVVKTAWEDFRESFLRERFDLFELALNNLSTGNSDIHLLQQAQAEAHRLTGSLGSYGLPLGSKVAGELEFLLQTLITWKENAALLLNRLEKLTIKLKKILQERLDDEEGKNSSLVKTIFATNNTAIQQNQIKTVIRAHHLPSAKTQDVRVEALTKISETQEDLQLGLAERLQLFEKVLKHLSVGIPDNQLLQQAQAEAHELASSFGNYGLPMGSKAAREAEFLLQTLANWRQHTALLLNRFEKLTIWLKETLQQKPYIPSAPLVRQLPSTRLLIVDYDTVLTERIKQEAVTHNLQVEVATNISMAKSIIASRPPNVVLLDIALGTERENGLNFLAQLMEEKPELPAIVFTALNQLHYRVEVARLGAYTFLDKQTPVDEVLSKITEVVNQAPVSKGKVMVVDDDPLILYRIKTLLLPWKLQVTTLQFPEKFWQILEATSPDLLILDIEMPCFNGIELCQAVRNDNRWNWLPVLFLSVHSNAKIVHQLYAVGGDDYIQKPIIEHEFMTRIFNRLERSNDK</sequence>
<keyword evidence="3" id="KW-0597">Phosphoprotein</keyword>
<dbReference type="Pfam" id="PF00072">
    <property type="entry name" value="Response_reg"/>
    <property type="match status" value="3"/>
</dbReference>
<dbReference type="InterPro" id="IPR008207">
    <property type="entry name" value="Sig_transdc_His_kin_Hpt_dom"/>
</dbReference>
<dbReference type="EMBL" id="JBFQGM010000020">
    <property type="protein sequence ID" value="MFL9465928.1"/>
    <property type="molecule type" value="Genomic_DNA"/>
</dbReference>
<name>A0ABW8WYG3_9CYAN</name>
<feature type="modified residue" description="4-aspartylphosphate" evidence="3">
    <location>
        <position position="51"/>
    </location>
</feature>
<feature type="modified residue" description="4-aspartylphosphate" evidence="3">
    <location>
        <position position="577"/>
    </location>
</feature>
<evidence type="ECO:0000313" key="8">
    <source>
        <dbReference type="EMBL" id="MFL9465928.1"/>
    </source>
</evidence>
<dbReference type="Gene3D" id="3.40.50.2300">
    <property type="match status" value="3"/>
</dbReference>
<evidence type="ECO:0000256" key="3">
    <source>
        <dbReference type="PROSITE-ProRule" id="PRU00169"/>
    </source>
</evidence>
<dbReference type="PROSITE" id="PS50110">
    <property type="entry name" value="RESPONSE_REGULATORY"/>
    <property type="match status" value="3"/>
</dbReference>
<dbReference type="InterPro" id="IPR036641">
    <property type="entry name" value="HPT_dom_sf"/>
</dbReference>
<dbReference type="InterPro" id="IPR011006">
    <property type="entry name" value="CheY-like_superfamily"/>
</dbReference>
<protein>
    <submittedName>
        <fullName evidence="8">Response regulator</fullName>
    </submittedName>
</protein>
<feature type="domain" description="Response regulatory" evidence="5">
    <location>
        <begin position="528"/>
        <end position="644"/>
    </location>
</feature>
<dbReference type="SUPFAM" id="SSF47226">
    <property type="entry name" value="Histidine-containing phosphotransfer domain, HPT domain"/>
    <property type="match status" value="2"/>
</dbReference>
<organism evidence="8 9">
    <name type="scientific">Scytonema tolypothrichoides VB-61278_2</name>
    <dbReference type="NCBI Taxonomy" id="3232314"/>
    <lineage>
        <taxon>Bacteria</taxon>
        <taxon>Bacillati</taxon>
        <taxon>Cyanobacteriota</taxon>
        <taxon>Cyanophyceae</taxon>
        <taxon>Nostocales</taxon>
        <taxon>Scytonemataceae</taxon>
        <taxon>Scytonema</taxon>
    </lineage>
</organism>
<gene>
    <name evidence="8" type="ORF">AB0759_35575</name>
</gene>
<dbReference type="Pfam" id="PF00486">
    <property type="entry name" value="Trans_reg_C"/>
    <property type="match status" value="1"/>
</dbReference>